<gene>
    <name evidence="1" type="ORF">KGD83_06445</name>
</gene>
<keyword evidence="2" id="KW-1185">Reference proteome</keyword>
<protein>
    <submittedName>
        <fullName evidence="1">Type II toxin-antitoxin system HicB family antitoxin</fullName>
    </submittedName>
</protein>
<proteinExistence type="predicted"/>
<accession>A0ABX8C8G2</accession>
<dbReference type="InterPro" id="IPR035069">
    <property type="entry name" value="TTHA1013/TTHA0281-like"/>
</dbReference>
<dbReference type="SUPFAM" id="SSF143100">
    <property type="entry name" value="TTHA1013/TTHA0281-like"/>
    <property type="match status" value="1"/>
</dbReference>
<organism evidence="1 2">
    <name type="scientific">Nocardiopsis akebiae</name>
    <dbReference type="NCBI Taxonomy" id="2831968"/>
    <lineage>
        <taxon>Bacteria</taxon>
        <taxon>Bacillati</taxon>
        <taxon>Actinomycetota</taxon>
        <taxon>Actinomycetes</taxon>
        <taxon>Streptosporangiales</taxon>
        <taxon>Nocardiopsidaceae</taxon>
        <taxon>Nocardiopsis</taxon>
    </lineage>
</organism>
<dbReference type="Proteomes" id="UP000678016">
    <property type="component" value="Chromosome"/>
</dbReference>
<sequence>MSTFAVVIERAGDGGYGAWSPGLPGRAALGRTRADALEEMGEAVSGCPEVLRERGEPVPAPAAVAATELSARRPVVRGTARQACQERR</sequence>
<dbReference type="EMBL" id="CP074132">
    <property type="protein sequence ID" value="QUX30175.1"/>
    <property type="molecule type" value="Genomic_DNA"/>
</dbReference>
<evidence type="ECO:0000313" key="2">
    <source>
        <dbReference type="Proteomes" id="UP000678016"/>
    </source>
</evidence>
<dbReference type="RefSeq" id="WP_212642970.1">
    <property type="nucleotide sequence ID" value="NZ_CP074132.1"/>
</dbReference>
<dbReference type="Gene3D" id="3.30.160.250">
    <property type="match status" value="1"/>
</dbReference>
<reference evidence="2" key="1">
    <citation type="submission" date="2021-05" db="EMBL/GenBank/DDBJ databases">
        <title>Direct Submission.</title>
        <authorList>
            <person name="Li K."/>
            <person name="Gao J."/>
        </authorList>
    </citation>
    <scope>NUCLEOTIDE SEQUENCE [LARGE SCALE GENOMIC DNA]</scope>
    <source>
        <strain evidence="2">HDS12</strain>
    </source>
</reference>
<evidence type="ECO:0000313" key="1">
    <source>
        <dbReference type="EMBL" id="QUX30175.1"/>
    </source>
</evidence>
<name>A0ABX8C8G2_9ACTN</name>